<dbReference type="RefSeq" id="WP_152572801.1">
    <property type="nucleotide sequence ID" value="NZ_VIKU02000001.1"/>
</dbReference>
<keyword evidence="2" id="KW-1185">Reference proteome</keyword>
<evidence type="ECO:0000313" key="1">
    <source>
        <dbReference type="EMBL" id="NHF58304.1"/>
    </source>
</evidence>
<dbReference type="Proteomes" id="UP000707206">
    <property type="component" value="Unassembled WGS sequence"/>
</dbReference>
<organism evidence="1 2">
    <name type="scientific">Pelagihabitans pacificus</name>
    <dbReference type="NCBI Taxonomy" id="2696054"/>
    <lineage>
        <taxon>Bacteria</taxon>
        <taxon>Pseudomonadati</taxon>
        <taxon>Bacteroidota</taxon>
        <taxon>Flavobacteriia</taxon>
        <taxon>Flavobacteriales</taxon>
        <taxon>Flavobacteriaceae</taxon>
        <taxon>Pelagihabitans</taxon>
    </lineage>
</organism>
<comment type="caution">
    <text evidence="1">The sequence shown here is derived from an EMBL/GenBank/DDBJ whole genome shotgun (WGS) entry which is preliminary data.</text>
</comment>
<proteinExistence type="predicted"/>
<gene>
    <name evidence="1" type="ORF">FK220_003045</name>
</gene>
<accession>A0A967AQ59</accession>
<reference evidence="1" key="1">
    <citation type="submission" date="2019-07" db="EMBL/GenBank/DDBJ databases">
        <authorList>
            <person name="De-Chao Zhang Q."/>
        </authorList>
    </citation>
    <scope>NUCLEOTIDE SEQUENCE</scope>
    <source>
        <strain evidence="1">TP-CH-4</strain>
    </source>
</reference>
<reference evidence="1" key="2">
    <citation type="submission" date="2020-03" db="EMBL/GenBank/DDBJ databases">
        <title>Flavobacteriaceae bacterium strain TP-CH-4, a member of the family Flavobacteriaceae isolated from a deep-sea seamount.</title>
        <authorList>
            <person name="Zhang D.-C."/>
        </authorList>
    </citation>
    <scope>NUCLEOTIDE SEQUENCE</scope>
    <source>
        <strain evidence="1">TP-CH-4</strain>
    </source>
</reference>
<name>A0A967AQ59_9FLAO</name>
<sequence>MKNQGMLCLNAKRYVCGWLIAVLMGYGHCVAQEYKLSLRSVSLAPGISFSPSNKYDIGPNVSMDVATTLQKHILSLYLSAGGEVHIILDDRVNDYHEVNVTYGREYTLAKWLFLESHVGLGYINYVQVNLETDFNRNTHRSLGIPFRFKFFFKEGNHFNMGINLNVNINSFATMYASNLLFQYKFF</sequence>
<evidence type="ECO:0000313" key="2">
    <source>
        <dbReference type="Proteomes" id="UP000707206"/>
    </source>
</evidence>
<dbReference type="AlphaFoldDB" id="A0A967AQ59"/>
<dbReference type="EMBL" id="VIKU02000001">
    <property type="protein sequence ID" value="NHF58304.1"/>
    <property type="molecule type" value="Genomic_DNA"/>
</dbReference>
<protein>
    <submittedName>
        <fullName evidence="1">Uncharacterized protein</fullName>
    </submittedName>
</protein>